<dbReference type="InterPro" id="IPR011701">
    <property type="entry name" value="MFS"/>
</dbReference>
<evidence type="ECO:0000256" key="3">
    <source>
        <dbReference type="ARBA" id="ARBA00022692"/>
    </source>
</evidence>
<gene>
    <name evidence="9" type="ORF">JMA39_16545</name>
</gene>
<feature type="transmembrane region" description="Helical" evidence="7">
    <location>
        <begin position="133"/>
        <end position="156"/>
    </location>
</feature>
<dbReference type="Gene3D" id="1.20.1250.20">
    <property type="entry name" value="MFS general substrate transporter like domains"/>
    <property type="match status" value="2"/>
</dbReference>
<proteinExistence type="inferred from homology"/>
<dbReference type="SUPFAM" id="SSF103473">
    <property type="entry name" value="MFS general substrate transporter"/>
    <property type="match status" value="1"/>
</dbReference>
<feature type="transmembrane region" description="Helical" evidence="7">
    <location>
        <begin position="168"/>
        <end position="190"/>
    </location>
</feature>
<keyword evidence="4 7" id="KW-1133">Transmembrane helix</keyword>
<reference evidence="9 10" key="1">
    <citation type="submission" date="2021-01" db="EMBL/GenBank/DDBJ databases">
        <title>Genome sequence of Shewanella schlegeliana JCM 11561.</title>
        <authorList>
            <person name="Zhang H."/>
            <person name="Li C."/>
        </authorList>
    </citation>
    <scope>NUCLEOTIDE SEQUENCE [LARGE SCALE GENOMIC DNA]</scope>
    <source>
        <strain evidence="9 10">JCM 11561</strain>
    </source>
</reference>
<evidence type="ECO:0000256" key="4">
    <source>
        <dbReference type="ARBA" id="ARBA00022989"/>
    </source>
</evidence>
<accession>A0ABS1T1N7</accession>
<protein>
    <submittedName>
        <fullName evidence="9">NarK/NasA family nitrate transporter</fullName>
    </submittedName>
</protein>
<name>A0ABS1T1N7_9GAMM</name>
<dbReference type="InterPro" id="IPR036259">
    <property type="entry name" value="MFS_trans_sf"/>
</dbReference>
<evidence type="ECO:0000256" key="6">
    <source>
        <dbReference type="ARBA" id="ARBA00023136"/>
    </source>
</evidence>
<evidence type="ECO:0000256" key="2">
    <source>
        <dbReference type="ARBA" id="ARBA00008432"/>
    </source>
</evidence>
<feature type="transmembrane region" description="Helical" evidence="7">
    <location>
        <begin position="380"/>
        <end position="403"/>
    </location>
</feature>
<feature type="transmembrane region" description="Helical" evidence="7">
    <location>
        <begin position="244"/>
        <end position="264"/>
    </location>
</feature>
<feature type="transmembrane region" description="Helical" evidence="7">
    <location>
        <begin position="101"/>
        <end position="121"/>
    </location>
</feature>
<keyword evidence="5" id="KW-0534">Nitrate assimilation</keyword>
<evidence type="ECO:0000313" key="9">
    <source>
        <dbReference type="EMBL" id="MBL4914714.1"/>
    </source>
</evidence>
<dbReference type="InterPro" id="IPR044772">
    <property type="entry name" value="NO3_transporter"/>
</dbReference>
<evidence type="ECO:0000256" key="5">
    <source>
        <dbReference type="ARBA" id="ARBA00023063"/>
    </source>
</evidence>
<dbReference type="EMBL" id="JAESVD010000010">
    <property type="protein sequence ID" value="MBL4914714.1"/>
    <property type="molecule type" value="Genomic_DNA"/>
</dbReference>
<keyword evidence="6 7" id="KW-0472">Membrane</keyword>
<keyword evidence="3 7" id="KW-0812">Transmembrane</keyword>
<evidence type="ECO:0000259" key="8">
    <source>
        <dbReference type="PROSITE" id="PS50850"/>
    </source>
</evidence>
<feature type="transmembrane region" description="Helical" evidence="7">
    <location>
        <begin position="9"/>
        <end position="32"/>
    </location>
</feature>
<dbReference type="InterPro" id="IPR020846">
    <property type="entry name" value="MFS_dom"/>
</dbReference>
<comment type="caution">
    <text evidence="9">The sequence shown here is derived from an EMBL/GenBank/DDBJ whole genome shotgun (WGS) entry which is preliminary data.</text>
</comment>
<dbReference type="PROSITE" id="PS50850">
    <property type="entry name" value="MFS"/>
    <property type="match status" value="1"/>
</dbReference>
<evidence type="ECO:0000313" key="10">
    <source>
        <dbReference type="Proteomes" id="UP000604898"/>
    </source>
</evidence>
<feature type="transmembrane region" description="Helical" evidence="7">
    <location>
        <begin position="47"/>
        <end position="65"/>
    </location>
</feature>
<organism evidence="9 10">
    <name type="scientific">Shewanella schlegeliana</name>
    <dbReference type="NCBI Taxonomy" id="190308"/>
    <lineage>
        <taxon>Bacteria</taxon>
        <taxon>Pseudomonadati</taxon>
        <taxon>Pseudomonadota</taxon>
        <taxon>Gammaproteobacteria</taxon>
        <taxon>Alteromonadales</taxon>
        <taxon>Shewanellaceae</taxon>
        <taxon>Shewanella</taxon>
    </lineage>
</organism>
<feature type="transmembrane region" description="Helical" evidence="7">
    <location>
        <begin position="352"/>
        <end position="374"/>
    </location>
</feature>
<evidence type="ECO:0000256" key="7">
    <source>
        <dbReference type="SAM" id="Phobius"/>
    </source>
</evidence>
<dbReference type="Pfam" id="PF07690">
    <property type="entry name" value="MFS_1"/>
    <property type="match status" value="2"/>
</dbReference>
<feature type="transmembrane region" description="Helical" evidence="7">
    <location>
        <begin position="276"/>
        <end position="294"/>
    </location>
</feature>
<dbReference type="RefSeq" id="WP_202722964.1">
    <property type="nucleotide sequence ID" value="NZ_BPEX01000004.1"/>
</dbReference>
<sequence>MSHQEGKSYLALTLATLAFAACFSVWTLYSILGIELQRQLNLSSTEFGLLLAAPIFTGAIFRIPIGFLAEKVSCRSLFFWQMLSVVPPLFYLPYVETFSGYITLGFLIGISGVSFTIGIRYVTDWFETKHQGFALGVFGAGNAGAAITLVLVPLVVEFYGWKTIGTVYGFGMIFMAILFRLFAPEVNAFYKNKQQTKSFEFYWEPLKQLQVWRFGLYYYFVFGSFLALLLWLPQYYVSAYGLSLTQSLALTLLFVTSSSIVRAVGGWFADTFGARTVNWSAFWICMVCLFFLSYPPTTMTVHGVEKDVTVAFEVNVWLFTLLIVIIGLAQGFGRASIYKTIYDYYPHHMGSVGGVVAAVGALGGCTLPILFGLAVDVIGVYSACFMLLYGVLALCMVVMYFAIRAEREQKLLKEAIANNFLEKD</sequence>
<comment type="subcellular location">
    <subcellularLocation>
        <location evidence="1">Membrane</location>
        <topology evidence="1">Multi-pass membrane protein</topology>
    </subcellularLocation>
</comment>
<dbReference type="PANTHER" id="PTHR23515">
    <property type="entry name" value="HIGH-AFFINITY NITRATE TRANSPORTER 2.3"/>
    <property type="match status" value="1"/>
</dbReference>
<evidence type="ECO:0000256" key="1">
    <source>
        <dbReference type="ARBA" id="ARBA00004141"/>
    </source>
</evidence>
<keyword evidence="10" id="KW-1185">Reference proteome</keyword>
<dbReference type="Proteomes" id="UP000604898">
    <property type="component" value="Unassembled WGS sequence"/>
</dbReference>
<comment type="similarity">
    <text evidence="2">Belongs to the major facilitator superfamily. Nitrate/nitrite porter (TC 2.A.1.8) family.</text>
</comment>
<dbReference type="PROSITE" id="PS51257">
    <property type="entry name" value="PROKAR_LIPOPROTEIN"/>
    <property type="match status" value="1"/>
</dbReference>
<feature type="transmembrane region" description="Helical" evidence="7">
    <location>
        <begin position="211"/>
        <end position="232"/>
    </location>
</feature>
<feature type="domain" description="Major facilitator superfamily (MFS) profile" evidence="8">
    <location>
        <begin position="10"/>
        <end position="407"/>
    </location>
</feature>
<feature type="transmembrane region" description="Helical" evidence="7">
    <location>
        <begin position="314"/>
        <end position="332"/>
    </location>
</feature>